<dbReference type="PANTHER" id="PTHR43649:SF12">
    <property type="entry name" value="DIACETYLCHITOBIOSE BINDING PROTEIN DASA"/>
    <property type="match status" value="1"/>
</dbReference>
<accession>A0ABR5AIJ0</accession>
<evidence type="ECO:0000256" key="2">
    <source>
        <dbReference type="SAM" id="SignalP"/>
    </source>
</evidence>
<keyword evidence="4" id="KW-1185">Reference proteome</keyword>
<name>A0ABR5AIJ0_9BACL</name>
<evidence type="ECO:0000256" key="1">
    <source>
        <dbReference type="SAM" id="MobiDB-lite"/>
    </source>
</evidence>
<dbReference type="Gene3D" id="3.40.190.10">
    <property type="entry name" value="Periplasmic binding protein-like II"/>
    <property type="match status" value="3"/>
</dbReference>
<feature type="chain" id="PRO_5046817727" description="ABC transporter substrate-binding protein" evidence="2">
    <location>
        <begin position="27"/>
        <end position="562"/>
    </location>
</feature>
<protein>
    <recommendedName>
        <fullName evidence="5">ABC transporter substrate-binding protein</fullName>
    </recommendedName>
</protein>
<proteinExistence type="predicted"/>
<comment type="caution">
    <text evidence="3">The sequence shown here is derived from an EMBL/GenBank/DDBJ whole genome shotgun (WGS) entry which is preliminary data.</text>
</comment>
<keyword evidence="2" id="KW-0732">Signal</keyword>
<feature type="signal peptide" evidence="2">
    <location>
        <begin position="1"/>
        <end position="26"/>
    </location>
</feature>
<dbReference type="PROSITE" id="PS51257">
    <property type="entry name" value="PROKAR_LIPOPROTEIN"/>
    <property type="match status" value="1"/>
</dbReference>
<dbReference type="EMBL" id="JXAK01000017">
    <property type="protein sequence ID" value="KIL40760.1"/>
    <property type="molecule type" value="Genomic_DNA"/>
</dbReference>
<dbReference type="CDD" id="cd13580">
    <property type="entry name" value="PBP2_AlgQ_like_1"/>
    <property type="match status" value="1"/>
</dbReference>
<reference evidence="3 4" key="1">
    <citation type="submission" date="2014-12" db="EMBL/GenBank/DDBJ databases">
        <title>Draft genome sequence of Paenibacillus kamchatkensis strain B-2647.</title>
        <authorList>
            <person name="Karlyshev A.V."/>
            <person name="Kudryashova E.B."/>
        </authorList>
    </citation>
    <scope>NUCLEOTIDE SEQUENCE [LARGE SCALE GENOMIC DNA]</scope>
    <source>
        <strain evidence="3 4">VKM B-2647</strain>
    </source>
</reference>
<gene>
    <name evidence="3" type="ORF">SD70_11725</name>
</gene>
<dbReference type="PANTHER" id="PTHR43649">
    <property type="entry name" value="ARABINOSE-BINDING PROTEIN-RELATED"/>
    <property type="match status" value="1"/>
</dbReference>
<feature type="region of interest" description="Disordered" evidence="1">
    <location>
        <begin position="27"/>
        <end position="51"/>
    </location>
</feature>
<evidence type="ECO:0000313" key="3">
    <source>
        <dbReference type="EMBL" id="KIL40760.1"/>
    </source>
</evidence>
<dbReference type="InterPro" id="IPR050490">
    <property type="entry name" value="Bact_solute-bd_prot1"/>
</dbReference>
<organism evidence="3 4">
    <name type="scientific">Gordoniibacillus kamchatkensis</name>
    <dbReference type="NCBI Taxonomy" id="1590651"/>
    <lineage>
        <taxon>Bacteria</taxon>
        <taxon>Bacillati</taxon>
        <taxon>Bacillota</taxon>
        <taxon>Bacilli</taxon>
        <taxon>Bacillales</taxon>
        <taxon>Paenibacillaceae</taxon>
        <taxon>Gordoniibacillus</taxon>
    </lineage>
</organism>
<sequence>MKRSNTLIACMLAASMLLAACSSSKAGGGEAKPESGGKPAEPAKTEQNGALAKYNPPITLHIARSSSQNWKYPKGDDLNNNIWTRAYEEKLGIKLALDWTAEDGSTYDQKMNVSIASGNLPDLFTVNATQLKQLADAGQLADLTEVYNKYASPLTKQNMNSDGGLGLKSATFGGKLLAIPSINANIYSPSLLWIRTDWLKKLNLPEPKTMQDVYAISEAFTNKDPDGDGKKDTIGLGLSKTLLNAGVGELNGFANAFHAYPTLWIKGSDGKITYGSIQPQMKAALAKLQDMYKSGQIDTEFGVKDTAKLGEDIASNKLGMLFGANWLPYLPLIDAVKKNPGMDWKAYAIPSVDNEPAKAGVAFPTYAYVVVRKGYEHPEAAVSMLNLYQDTRFKTPVQAVNPFETVEENGNRIETVKYAVVQSALGNDVVVKALKLLREALQKDDKSVLKDALKETDKFDPVRAFQKNGDMAYWSQGRQFNAYEVLLDNYTGDKLLTTEFGGRTQTMGEKWEALDKLEKETFTKIIMGTSSVDEFDNFVATWKKLGGDTIIKEVNDWLASQN</sequence>
<dbReference type="SUPFAM" id="SSF53850">
    <property type="entry name" value="Periplasmic binding protein-like II"/>
    <property type="match status" value="1"/>
</dbReference>
<evidence type="ECO:0000313" key="4">
    <source>
        <dbReference type="Proteomes" id="UP000031967"/>
    </source>
</evidence>
<evidence type="ECO:0008006" key="5">
    <source>
        <dbReference type="Google" id="ProtNLM"/>
    </source>
</evidence>
<dbReference type="Proteomes" id="UP000031967">
    <property type="component" value="Unassembled WGS sequence"/>
</dbReference>
<dbReference type="Pfam" id="PF01547">
    <property type="entry name" value="SBP_bac_1"/>
    <property type="match status" value="1"/>
</dbReference>
<dbReference type="InterPro" id="IPR006059">
    <property type="entry name" value="SBP"/>
</dbReference>